<dbReference type="Proteomes" id="UP000507470">
    <property type="component" value="Unassembled WGS sequence"/>
</dbReference>
<dbReference type="AlphaFoldDB" id="A0A6J8F0L6"/>
<keyword evidence="2" id="KW-1185">Reference proteome</keyword>
<reference evidence="1 2" key="1">
    <citation type="submission" date="2020-06" db="EMBL/GenBank/DDBJ databases">
        <authorList>
            <person name="Li R."/>
            <person name="Bekaert M."/>
        </authorList>
    </citation>
    <scope>NUCLEOTIDE SEQUENCE [LARGE SCALE GENOMIC DNA]</scope>
    <source>
        <strain evidence="2">wild</strain>
    </source>
</reference>
<evidence type="ECO:0000313" key="2">
    <source>
        <dbReference type="Proteomes" id="UP000507470"/>
    </source>
</evidence>
<organism evidence="1 2">
    <name type="scientific">Mytilus coruscus</name>
    <name type="common">Sea mussel</name>
    <dbReference type="NCBI Taxonomy" id="42192"/>
    <lineage>
        <taxon>Eukaryota</taxon>
        <taxon>Metazoa</taxon>
        <taxon>Spiralia</taxon>
        <taxon>Lophotrochozoa</taxon>
        <taxon>Mollusca</taxon>
        <taxon>Bivalvia</taxon>
        <taxon>Autobranchia</taxon>
        <taxon>Pteriomorphia</taxon>
        <taxon>Mytilida</taxon>
        <taxon>Mytiloidea</taxon>
        <taxon>Mytilidae</taxon>
        <taxon>Mytilinae</taxon>
        <taxon>Mytilus</taxon>
    </lineage>
</organism>
<protein>
    <submittedName>
        <fullName evidence="1">Uncharacterized protein</fullName>
    </submittedName>
</protein>
<accession>A0A6J8F0L6</accession>
<evidence type="ECO:0000313" key="1">
    <source>
        <dbReference type="EMBL" id="CAC5426267.1"/>
    </source>
</evidence>
<dbReference type="OrthoDB" id="10405275at2759"/>
<name>A0A6J8F0L6_MYTCO</name>
<gene>
    <name evidence="1" type="ORF">MCOR_57999</name>
</gene>
<proteinExistence type="predicted"/>
<dbReference type="EMBL" id="CACVKT020010417">
    <property type="protein sequence ID" value="CAC5426267.1"/>
    <property type="molecule type" value="Genomic_DNA"/>
</dbReference>
<sequence>MASCLKEPDSETETARREASKNCPGLYSYLPNWVSRWQRYHVENVLHINYEKNSSELSDVLEKIPKINNLTSQQKYIEILKNTNFGPNIGFKRTACAISKTTKLLDKALEELEANILIIKSSLTSANGSLIYIRMREFITALVGFVNTSYQISKTCAEHAEKEMIPFISEKHTPELYQHLQPCVDFELKELRVNFDYNQEHEQYKEYNINACYCSVFALNGTADNQAVWDNLRGIGELVISKPDFRFYCTGENFKDIHSKLLTVIEVYMTLLEMSYQHYEKLAGAEQLTSEDRATI</sequence>